<reference evidence="3" key="1">
    <citation type="submission" date="2022-09" db="EMBL/GenBank/DDBJ databases">
        <title>Fusarium specimens isolated from Avocado Roots.</title>
        <authorList>
            <person name="Stajich J."/>
            <person name="Roper C."/>
            <person name="Heimlech-Rivalta G."/>
        </authorList>
    </citation>
    <scope>NUCLEOTIDE SEQUENCE</scope>
    <source>
        <strain evidence="3">CF00136</strain>
    </source>
</reference>
<evidence type="ECO:0000313" key="4">
    <source>
        <dbReference type="Proteomes" id="UP001152049"/>
    </source>
</evidence>
<feature type="compositionally biased region" description="Basic and acidic residues" evidence="1">
    <location>
        <begin position="83"/>
        <end position="98"/>
    </location>
</feature>
<sequence>MSLDQRIFTWLGNIQDNPESSATPEQKRPREDKHTDPIRKRRRVDSPTRETSRNLGSSLGPSVSAKRRRYQGASPLAHGSSPADRRAPGHKTTEKETSPESSLETITETIHRFRAGIGILPRSERSAISELRNVAPYRDWNWAQVKGASDKHFSAEREDLGDTPDPGTVHKILYQAAFCENSGASQIDWNTEVIHRLLDVSLRPTTGWGESQIVDFRSSTTANIIPEYQLQPPNREYSKKADFCIYVEPSRDSQQSLLPRIIKALRNTLPQSTLNHVDLNTLQERPIAISIQTLEQSHALHALILHKGDWISARWNFLETLLSLRREAVVSLARMQRQTSCVPHPYPQLPEYLFDIIIHGHEWYLVITSSEEGETVLRGVINFGSTSSSKGIYQIVCTLQVLKHYVGEVYWPWMRDLLLNWPRKPASARTT</sequence>
<keyword evidence="4" id="KW-1185">Reference proteome</keyword>
<protein>
    <recommendedName>
        <fullName evidence="2">PD-(D/E)XK nuclease-like domain-containing protein</fullName>
    </recommendedName>
</protein>
<feature type="domain" description="PD-(D/E)XK nuclease-like" evidence="2">
    <location>
        <begin position="152"/>
        <end position="411"/>
    </location>
</feature>
<dbReference type="AlphaFoldDB" id="A0A9W8RSB0"/>
<feature type="compositionally biased region" description="Polar residues" evidence="1">
    <location>
        <begin position="12"/>
        <end position="24"/>
    </location>
</feature>
<name>A0A9W8RSB0_9HYPO</name>
<dbReference type="EMBL" id="JAOQAZ010000028">
    <property type="protein sequence ID" value="KAJ4251385.1"/>
    <property type="molecule type" value="Genomic_DNA"/>
</dbReference>
<feature type="compositionally biased region" description="Basic and acidic residues" evidence="1">
    <location>
        <begin position="25"/>
        <end position="52"/>
    </location>
</feature>
<evidence type="ECO:0000259" key="2">
    <source>
        <dbReference type="Pfam" id="PF20516"/>
    </source>
</evidence>
<evidence type="ECO:0000256" key="1">
    <source>
        <dbReference type="SAM" id="MobiDB-lite"/>
    </source>
</evidence>
<dbReference type="OrthoDB" id="4161186at2759"/>
<evidence type="ECO:0000313" key="3">
    <source>
        <dbReference type="EMBL" id="KAJ4251385.1"/>
    </source>
</evidence>
<organism evidence="3 4">
    <name type="scientific">Fusarium torreyae</name>
    <dbReference type="NCBI Taxonomy" id="1237075"/>
    <lineage>
        <taxon>Eukaryota</taxon>
        <taxon>Fungi</taxon>
        <taxon>Dikarya</taxon>
        <taxon>Ascomycota</taxon>
        <taxon>Pezizomycotina</taxon>
        <taxon>Sordariomycetes</taxon>
        <taxon>Hypocreomycetidae</taxon>
        <taxon>Hypocreales</taxon>
        <taxon>Nectriaceae</taxon>
        <taxon>Fusarium</taxon>
    </lineage>
</organism>
<comment type="caution">
    <text evidence="3">The sequence shown here is derived from an EMBL/GenBank/DDBJ whole genome shotgun (WGS) entry which is preliminary data.</text>
</comment>
<proteinExistence type="predicted"/>
<feature type="region of interest" description="Disordered" evidence="1">
    <location>
        <begin position="1"/>
        <end position="105"/>
    </location>
</feature>
<dbReference type="InterPro" id="IPR046797">
    <property type="entry name" value="PDDEXK_12"/>
</dbReference>
<accession>A0A9W8RSB0</accession>
<gene>
    <name evidence="3" type="ORF">NW762_011366</name>
</gene>
<dbReference type="Proteomes" id="UP001152049">
    <property type="component" value="Unassembled WGS sequence"/>
</dbReference>
<dbReference type="Pfam" id="PF20516">
    <property type="entry name" value="PDDEXK_12"/>
    <property type="match status" value="1"/>
</dbReference>